<dbReference type="EMBL" id="JAIZAY010000006">
    <property type="protein sequence ID" value="KAJ8040394.1"/>
    <property type="molecule type" value="Genomic_DNA"/>
</dbReference>
<evidence type="ECO:0000313" key="2">
    <source>
        <dbReference type="Proteomes" id="UP001152320"/>
    </source>
</evidence>
<reference evidence="1" key="1">
    <citation type="submission" date="2021-10" db="EMBL/GenBank/DDBJ databases">
        <title>Tropical sea cucumber genome reveals ecological adaptation and Cuvierian tubules defense mechanism.</title>
        <authorList>
            <person name="Chen T."/>
        </authorList>
    </citation>
    <scope>NUCLEOTIDE SEQUENCE</scope>
    <source>
        <strain evidence="1">Nanhai2018</strain>
        <tissue evidence="1">Muscle</tissue>
    </source>
</reference>
<accession>A0A9Q1HBW5</accession>
<name>A0A9Q1HBW5_HOLLE</name>
<gene>
    <name evidence="1" type="ORF">HOLleu_14672</name>
</gene>
<proteinExistence type="predicted"/>
<dbReference type="AlphaFoldDB" id="A0A9Q1HBW5"/>
<organism evidence="1 2">
    <name type="scientific">Holothuria leucospilota</name>
    <name type="common">Black long sea cucumber</name>
    <name type="synonym">Mertensiothuria leucospilota</name>
    <dbReference type="NCBI Taxonomy" id="206669"/>
    <lineage>
        <taxon>Eukaryota</taxon>
        <taxon>Metazoa</taxon>
        <taxon>Echinodermata</taxon>
        <taxon>Eleutherozoa</taxon>
        <taxon>Echinozoa</taxon>
        <taxon>Holothuroidea</taxon>
        <taxon>Aspidochirotacea</taxon>
        <taxon>Aspidochirotida</taxon>
        <taxon>Holothuriidae</taxon>
        <taxon>Holothuria</taxon>
    </lineage>
</organism>
<keyword evidence="2" id="KW-1185">Reference proteome</keyword>
<protein>
    <submittedName>
        <fullName evidence="1">Uncharacterized protein</fullName>
    </submittedName>
</protein>
<sequence>MIAALDQILLQLCETSIIYSKSSCLTTHLIPGRCLMHACTVNSSHCIVYAAAAAASCTGHYHHNFEARSGKFGRQDHRHTQTDERRAQELILPYFQRSTHLFNSASSERSHRGLSFKSWL</sequence>
<comment type="caution">
    <text evidence="1">The sequence shown here is derived from an EMBL/GenBank/DDBJ whole genome shotgun (WGS) entry which is preliminary data.</text>
</comment>
<dbReference type="Proteomes" id="UP001152320">
    <property type="component" value="Chromosome 6"/>
</dbReference>
<evidence type="ECO:0000313" key="1">
    <source>
        <dbReference type="EMBL" id="KAJ8040394.1"/>
    </source>
</evidence>